<dbReference type="SUPFAM" id="SSF51445">
    <property type="entry name" value="(Trans)glycosidases"/>
    <property type="match status" value="1"/>
</dbReference>
<accession>A0A1F7WDN8</accession>
<keyword evidence="1 3" id="KW-0378">Hydrolase</keyword>
<evidence type="ECO:0000256" key="2">
    <source>
        <dbReference type="ARBA" id="ARBA00023295"/>
    </source>
</evidence>
<evidence type="ECO:0000256" key="3">
    <source>
        <dbReference type="RuleBase" id="RU361153"/>
    </source>
</evidence>
<comment type="caution">
    <text evidence="6">The sequence shown here is derived from an EMBL/GenBank/DDBJ whole genome shotgun (WGS) entry which is preliminary data.</text>
</comment>
<organism evidence="6 7">
    <name type="scientific">Candidatus Uhrbacteria bacterium RIFOXYC2_FULL_47_19</name>
    <dbReference type="NCBI Taxonomy" id="1802424"/>
    <lineage>
        <taxon>Bacteria</taxon>
        <taxon>Candidatus Uhriibacteriota</taxon>
    </lineage>
</organism>
<protein>
    <recommendedName>
        <fullName evidence="5">Glycoside hydrolase family 5 domain-containing protein</fullName>
    </recommendedName>
</protein>
<dbReference type="GO" id="GO:0004553">
    <property type="term" value="F:hydrolase activity, hydrolyzing O-glycosyl compounds"/>
    <property type="evidence" value="ECO:0007669"/>
    <property type="project" value="InterPro"/>
</dbReference>
<evidence type="ECO:0000256" key="4">
    <source>
        <dbReference type="SAM" id="Phobius"/>
    </source>
</evidence>
<keyword evidence="4" id="KW-0812">Transmembrane</keyword>
<comment type="similarity">
    <text evidence="3">Belongs to the glycosyl hydrolase 5 (cellulase A) family.</text>
</comment>
<dbReference type="Pfam" id="PF00150">
    <property type="entry name" value="Cellulase"/>
    <property type="match status" value="1"/>
</dbReference>
<keyword evidence="4" id="KW-1133">Transmembrane helix</keyword>
<feature type="domain" description="Glycoside hydrolase family 5" evidence="5">
    <location>
        <begin position="80"/>
        <end position="225"/>
    </location>
</feature>
<feature type="transmembrane region" description="Helical" evidence="4">
    <location>
        <begin position="28"/>
        <end position="45"/>
    </location>
</feature>
<sequence length="356" mass="41281">MTKFRGQRSNYRGRFRHYRLGGDTPRHVIFMLLAVLIVAAVLYLSKMVVDNLLSSDHDVLLGATFSKKYAQELGLDWRTTYLASLDDLGVKALRLPVYWDDIEPSFGKFDFSDVDWQLAEARKRGVRVILAVGMKLPRWPECHVPTWAVELDEEVLKERTLQMLRKVVTHFSTSTDFFAWQVENEPLFPYGECPEADIKLLQREIAVVRSADSRPVIITESGELSDWVRSAILSDRLGISTYRSVWNRYVGHFFWPTTPRWYSGRIAAVSGLVDEVFVSELQAEPWAPGPIVWTDVDYQLTLMNPERLRSNVSFVRRMGVTEAYLWGIEWWYWLKEQGRPEMWETGQELFSPSASE</sequence>
<dbReference type="EMBL" id="MGFG01000033">
    <property type="protein sequence ID" value="OGM00328.1"/>
    <property type="molecule type" value="Genomic_DNA"/>
</dbReference>
<proteinExistence type="inferred from homology"/>
<dbReference type="Proteomes" id="UP000176988">
    <property type="component" value="Unassembled WGS sequence"/>
</dbReference>
<dbReference type="InterPro" id="IPR017853">
    <property type="entry name" value="GH"/>
</dbReference>
<name>A0A1F7WDN8_9BACT</name>
<dbReference type="AlphaFoldDB" id="A0A1F7WDN8"/>
<evidence type="ECO:0000313" key="7">
    <source>
        <dbReference type="Proteomes" id="UP000176988"/>
    </source>
</evidence>
<dbReference type="Gene3D" id="3.20.20.80">
    <property type="entry name" value="Glycosidases"/>
    <property type="match status" value="1"/>
</dbReference>
<dbReference type="STRING" id="1802424.A2480_03540"/>
<reference evidence="6 7" key="1">
    <citation type="journal article" date="2016" name="Nat. Commun.">
        <title>Thousands of microbial genomes shed light on interconnected biogeochemical processes in an aquifer system.</title>
        <authorList>
            <person name="Anantharaman K."/>
            <person name="Brown C.T."/>
            <person name="Hug L.A."/>
            <person name="Sharon I."/>
            <person name="Castelle C.J."/>
            <person name="Probst A.J."/>
            <person name="Thomas B.C."/>
            <person name="Singh A."/>
            <person name="Wilkins M.J."/>
            <person name="Karaoz U."/>
            <person name="Brodie E.L."/>
            <person name="Williams K.H."/>
            <person name="Hubbard S.S."/>
            <person name="Banfield J.F."/>
        </authorList>
    </citation>
    <scope>NUCLEOTIDE SEQUENCE [LARGE SCALE GENOMIC DNA]</scope>
</reference>
<dbReference type="InterPro" id="IPR001547">
    <property type="entry name" value="Glyco_hydro_5"/>
</dbReference>
<evidence type="ECO:0000256" key="1">
    <source>
        <dbReference type="ARBA" id="ARBA00022801"/>
    </source>
</evidence>
<evidence type="ECO:0000313" key="6">
    <source>
        <dbReference type="EMBL" id="OGM00328.1"/>
    </source>
</evidence>
<keyword evidence="4" id="KW-0472">Membrane</keyword>
<keyword evidence="2 3" id="KW-0326">Glycosidase</keyword>
<gene>
    <name evidence="6" type="ORF">A2480_03540</name>
</gene>
<dbReference type="GO" id="GO:0000272">
    <property type="term" value="P:polysaccharide catabolic process"/>
    <property type="evidence" value="ECO:0007669"/>
    <property type="project" value="InterPro"/>
</dbReference>
<evidence type="ECO:0000259" key="5">
    <source>
        <dbReference type="Pfam" id="PF00150"/>
    </source>
</evidence>